<protein>
    <recommendedName>
        <fullName evidence="4">DUF805 domain-containing protein</fullName>
    </recommendedName>
</protein>
<evidence type="ECO:0000256" key="1">
    <source>
        <dbReference type="SAM" id="Phobius"/>
    </source>
</evidence>
<sequence length="122" mass="13617">MYKTLEPICQFIFPNKIGRLDFFLRILFWLMALAFITVEAAAVGDNLLGIEPDWISLIGGSLMIIGSAFSCIARLRDAGKSTGKSVWYLIWIYLFPVIGFIVLLCISSANDHANQTIQVSQN</sequence>
<dbReference type="STRING" id="454.Lisr_2759"/>
<dbReference type="RefSeq" id="WP_058503029.1">
    <property type="nucleotide sequence ID" value="NZ_CAAAJA010000036.1"/>
</dbReference>
<evidence type="ECO:0008006" key="4">
    <source>
        <dbReference type="Google" id="ProtNLM"/>
    </source>
</evidence>
<dbReference type="AlphaFoldDB" id="A0A0W0V1L0"/>
<name>A0A0W0V1L0_9GAMM</name>
<keyword evidence="1" id="KW-1133">Transmembrane helix</keyword>
<dbReference type="InterPro" id="IPR008523">
    <property type="entry name" value="DUF805"/>
</dbReference>
<keyword evidence="1" id="KW-0472">Membrane</keyword>
<dbReference type="Proteomes" id="UP000054761">
    <property type="component" value="Unassembled WGS sequence"/>
</dbReference>
<dbReference type="EMBL" id="LNYH01000151">
    <property type="protein sequence ID" value="KTD13983.1"/>
    <property type="molecule type" value="Genomic_DNA"/>
</dbReference>
<feature type="transmembrane region" description="Helical" evidence="1">
    <location>
        <begin position="54"/>
        <end position="75"/>
    </location>
</feature>
<reference evidence="2 3" key="1">
    <citation type="submission" date="2015-11" db="EMBL/GenBank/DDBJ databases">
        <title>Genomic analysis of 38 Legionella species identifies large and diverse effector repertoires.</title>
        <authorList>
            <person name="Burstein D."/>
            <person name="Amaro F."/>
            <person name="Zusman T."/>
            <person name="Lifshitz Z."/>
            <person name="Cohen O."/>
            <person name="Gilbert J.A."/>
            <person name="Pupko T."/>
            <person name="Shuman H.A."/>
            <person name="Segal G."/>
        </authorList>
    </citation>
    <scope>NUCLEOTIDE SEQUENCE [LARGE SCALE GENOMIC DNA]</scope>
    <source>
        <strain evidence="2 3">Bercovier 4</strain>
    </source>
</reference>
<dbReference type="Pfam" id="PF05656">
    <property type="entry name" value="DUF805"/>
    <property type="match status" value="1"/>
</dbReference>
<evidence type="ECO:0000313" key="2">
    <source>
        <dbReference type="EMBL" id="KTD13983.1"/>
    </source>
</evidence>
<feature type="transmembrane region" description="Helical" evidence="1">
    <location>
        <begin position="87"/>
        <end position="109"/>
    </location>
</feature>
<accession>A0A0W0V1L0</accession>
<dbReference type="GO" id="GO:0016020">
    <property type="term" value="C:membrane"/>
    <property type="evidence" value="ECO:0007669"/>
    <property type="project" value="InterPro"/>
</dbReference>
<evidence type="ECO:0000313" key="3">
    <source>
        <dbReference type="Proteomes" id="UP000054761"/>
    </source>
</evidence>
<proteinExistence type="predicted"/>
<feature type="transmembrane region" description="Helical" evidence="1">
    <location>
        <begin position="22"/>
        <end position="42"/>
    </location>
</feature>
<gene>
    <name evidence="2" type="ORF">Lisr_2759</name>
</gene>
<comment type="caution">
    <text evidence="2">The sequence shown here is derived from an EMBL/GenBank/DDBJ whole genome shotgun (WGS) entry which is preliminary data.</text>
</comment>
<keyword evidence="1" id="KW-0812">Transmembrane</keyword>
<organism evidence="2 3">
    <name type="scientific">Legionella israelensis</name>
    <dbReference type="NCBI Taxonomy" id="454"/>
    <lineage>
        <taxon>Bacteria</taxon>
        <taxon>Pseudomonadati</taxon>
        <taxon>Pseudomonadota</taxon>
        <taxon>Gammaproteobacteria</taxon>
        <taxon>Legionellales</taxon>
        <taxon>Legionellaceae</taxon>
        <taxon>Legionella</taxon>
    </lineage>
</organism>
<keyword evidence="3" id="KW-1185">Reference proteome</keyword>
<dbReference type="PATRIC" id="fig|454.4.peg.3027"/>